<organism evidence="3 4">
    <name type="scientific">Chlamydomonas schloesseri</name>
    <dbReference type="NCBI Taxonomy" id="2026947"/>
    <lineage>
        <taxon>Eukaryota</taxon>
        <taxon>Viridiplantae</taxon>
        <taxon>Chlorophyta</taxon>
        <taxon>core chlorophytes</taxon>
        <taxon>Chlorophyceae</taxon>
        <taxon>CS clade</taxon>
        <taxon>Chlamydomonadales</taxon>
        <taxon>Chlamydomonadaceae</taxon>
        <taxon>Chlamydomonas</taxon>
    </lineage>
</organism>
<name>A0A835WV77_9CHLO</name>
<feature type="compositionally biased region" description="Low complexity" evidence="2">
    <location>
        <begin position="124"/>
        <end position="137"/>
    </location>
</feature>
<feature type="coiled-coil region" evidence="1">
    <location>
        <begin position="265"/>
        <end position="292"/>
    </location>
</feature>
<evidence type="ECO:0000256" key="1">
    <source>
        <dbReference type="SAM" id="Coils"/>
    </source>
</evidence>
<keyword evidence="4" id="KW-1185">Reference proteome</keyword>
<gene>
    <name evidence="3" type="ORF">HYH02_000749</name>
</gene>
<reference evidence="3" key="1">
    <citation type="journal article" date="2020" name="bioRxiv">
        <title>Comparative genomics of Chlamydomonas.</title>
        <authorList>
            <person name="Craig R.J."/>
            <person name="Hasan A.R."/>
            <person name="Ness R.W."/>
            <person name="Keightley P.D."/>
        </authorList>
    </citation>
    <scope>NUCLEOTIDE SEQUENCE</scope>
    <source>
        <strain evidence="3">CCAP 11/173</strain>
    </source>
</reference>
<feature type="compositionally biased region" description="Gly residues" evidence="2">
    <location>
        <begin position="110"/>
        <end position="123"/>
    </location>
</feature>
<dbReference type="AlphaFoldDB" id="A0A835WV77"/>
<sequence length="461" mass="46518">MDIVSQAEADAAAAETAVQAATGLPASSRRVEGAQLLLRQQCHAKVTQQQSAQGSVSTTVSSIALGSRGAASLPASGKHDPLLLIQGLAAPRVDSGVSQHDSASGAQLGHSGGGNGGSGGSGDHGVAAGEAGHAARNGPGGTAGPVCSPTHQQHKLQLNSMRQSFWSLMQPAGAPGPTFKASPTAITSSCGSCGVGGGYVAHTSSGPAGVSDVLCASPAPLAARTPSVTPVCTPTRTTRLCEQYPDVLPHLRLRQQQQQASALGAQALRAAMEHALRTAEELRAQNERLRAALKLKTSGGGVQQQYQQPSSQPSLQQQQQQQQQHMQPATGSGIADGGVAVQGPLHTPVATPRAAGREDGVGRAQGTAEAGNGRGLQGLRCGVCEACISAGGSTPGSAPPAGGGDGAFARITVAGSPATTQEQLALEQPGWASRQRFSWRRLRSAKSETEGALTSYLASLP</sequence>
<comment type="caution">
    <text evidence="3">The sequence shown here is derived from an EMBL/GenBank/DDBJ whole genome shotgun (WGS) entry which is preliminary data.</text>
</comment>
<keyword evidence="1" id="KW-0175">Coiled coil</keyword>
<feature type="region of interest" description="Disordered" evidence="2">
    <location>
        <begin position="300"/>
        <end position="375"/>
    </location>
</feature>
<evidence type="ECO:0000313" key="3">
    <source>
        <dbReference type="EMBL" id="KAG2454919.1"/>
    </source>
</evidence>
<protein>
    <submittedName>
        <fullName evidence="3">Uncharacterized protein</fullName>
    </submittedName>
</protein>
<proteinExistence type="predicted"/>
<dbReference type="EMBL" id="JAEHOD010000001">
    <property type="protein sequence ID" value="KAG2454919.1"/>
    <property type="molecule type" value="Genomic_DNA"/>
</dbReference>
<evidence type="ECO:0000313" key="4">
    <source>
        <dbReference type="Proteomes" id="UP000613740"/>
    </source>
</evidence>
<evidence type="ECO:0000256" key="2">
    <source>
        <dbReference type="SAM" id="MobiDB-lite"/>
    </source>
</evidence>
<accession>A0A835WV77</accession>
<dbReference type="Proteomes" id="UP000613740">
    <property type="component" value="Unassembled WGS sequence"/>
</dbReference>
<feature type="region of interest" description="Disordered" evidence="2">
    <location>
        <begin position="95"/>
        <end position="155"/>
    </location>
</feature>
<feature type="compositionally biased region" description="Low complexity" evidence="2">
    <location>
        <begin position="303"/>
        <end position="328"/>
    </location>
</feature>